<dbReference type="GO" id="GO:0005737">
    <property type="term" value="C:cytoplasm"/>
    <property type="evidence" value="ECO:0007669"/>
    <property type="project" value="TreeGrafter"/>
</dbReference>
<evidence type="ECO:0000256" key="2">
    <source>
        <dbReference type="ARBA" id="ARBA00022737"/>
    </source>
</evidence>
<dbReference type="SMART" id="SM00369">
    <property type="entry name" value="LRR_TYP"/>
    <property type="match status" value="5"/>
</dbReference>
<dbReference type="PANTHER" id="PTHR48051:SF1">
    <property type="entry name" value="RAS SUPPRESSOR PROTEIN 1"/>
    <property type="match status" value="1"/>
</dbReference>
<dbReference type="InterPro" id="IPR032675">
    <property type="entry name" value="LRR_dom_sf"/>
</dbReference>
<dbReference type="NCBIfam" id="TIGR02996">
    <property type="entry name" value="rpt_mate_G_obs"/>
    <property type="match status" value="1"/>
</dbReference>
<dbReference type="AlphaFoldDB" id="A0A3B0ZEV7"/>
<feature type="non-terminal residue" evidence="4">
    <location>
        <position position="262"/>
    </location>
</feature>
<dbReference type="InterPro" id="IPR055414">
    <property type="entry name" value="LRR_R13L4/SHOC2-like"/>
</dbReference>
<dbReference type="EMBL" id="UOFL01000185">
    <property type="protein sequence ID" value="VAW79904.1"/>
    <property type="molecule type" value="Genomic_DNA"/>
</dbReference>
<dbReference type="Gene3D" id="3.80.10.10">
    <property type="entry name" value="Ribonuclease Inhibitor"/>
    <property type="match status" value="1"/>
</dbReference>
<proteinExistence type="predicted"/>
<dbReference type="Pfam" id="PF13855">
    <property type="entry name" value="LRR_8"/>
    <property type="match status" value="1"/>
</dbReference>
<reference evidence="4" key="1">
    <citation type="submission" date="2018-06" db="EMBL/GenBank/DDBJ databases">
        <authorList>
            <person name="Zhirakovskaya E."/>
        </authorList>
    </citation>
    <scope>NUCLEOTIDE SEQUENCE</scope>
</reference>
<dbReference type="SUPFAM" id="SSF52058">
    <property type="entry name" value="L domain-like"/>
    <property type="match status" value="1"/>
</dbReference>
<dbReference type="InterPro" id="IPR050216">
    <property type="entry name" value="LRR_domain-containing"/>
</dbReference>
<keyword evidence="1" id="KW-0433">Leucine-rich repeat</keyword>
<dbReference type="Pfam" id="PF23598">
    <property type="entry name" value="LRR_14"/>
    <property type="match status" value="1"/>
</dbReference>
<gene>
    <name evidence="4" type="ORF">MNBD_GAMMA12-2680</name>
</gene>
<keyword evidence="2" id="KW-0677">Repeat</keyword>
<protein>
    <recommendedName>
        <fullName evidence="3">Disease resistance R13L4/SHOC-2-like LRR domain-containing protein</fullName>
    </recommendedName>
</protein>
<dbReference type="PROSITE" id="PS51450">
    <property type="entry name" value="LRR"/>
    <property type="match status" value="5"/>
</dbReference>
<evidence type="ECO:0000313" key="4">
    <source>
        <dbReference type="EMBL" id="VAW79904.1"/>
    </source>
</evidence>
<dbReference type="PRINTS" id="PR00019">
    <property type="entry name" value="LEURICHRPT"/>
</dbReference>
<sequence>MEAIEREFIQQLKSKSIDQEFLLVYSDWLQERGDPRGEIIALEYALERGDKENRDRLDLQNRLDNLMQIQESALKLSAGNLNDITLTWIAGAVTKIEVNRDCLEALGCSITETVQFKFLTTINLSGLYLEEVPVWLGQLTQLTQLNLNKNNISELPESLGQLTQLTRLDLSDNNISELPESLGQLTQLTELYLADNNISELPESLGQLIQLTRLDLSDNNISGLPESLGQLTQLIKLYLDHNKISELPESLGQLTQLTQLGL</sequence>
<dbReference type="InterPro" id="IPR014338">
    <property type="entry name" value="CHP02996_rpt-companion-dom"/>
</dbReference>
<accession>A0A3B0ZEV7</accession>
<feature type="domain" description="Disease resistance R13L4/SHOC-2-like LRR" evidence="3">
    <location>
        <begin position="113"/>
        <end position="194"/>
    </location>
</feature>
<dbReference type="SMART" id="SM00364">
    <property type="entry name" value="LRR_BAC"/>
    <property type="match status" value="5"/>
</dbReference>
<evidence type="ECO:0000256" key="1">
    <source>
        <dbReference type="ARBA" id="ARBA00022614"/>
    </source>
</evidence>
<dbReference type="InterPro" id="IPR003591">
    <property type="entry name" value="Leu-rich_rpt_typical-subtyp"/>
</dbReference>
<dbReference type="InterPro" id="IPR001611">
    <property type="entry name" value="Leu-rich_rpt"/>
</dbReference>
<dbReference type="SMART" id="SM00365">
    <property type="entry name" value="LRR_SD22"/>
    <property type="match status" value="5"/>
</dbReference>
<name>A0A3B0ZEV7_9ZZZZ</name>
<dbReference type="PANTHER" id="PTHR48051">
    <property type="match status" value="1"/>
</dbReference>
<organism evidence="4">
    <name type="scientific">hydrothermal vent metagenome</name>
    <dbReference type="NCBI Taxonomy" id="652676"/>
    <lineage>
        <taxon>unclassified sequences</taxon>
        <taxon>metagenomes</taxon>
        <taxon>ecological metagenomes</taxon>
    </lineage>
</organism>
<evidence type="ECO:0000259" key="3">
    <source>
        <dbReference type="Pfam" id="PF23598"/>
    </source>
</evidence>